<dbReference type="InterPro" id="IPR039665">
    <property type="entry name" value="PH_APBB1IP"/>
</dbReference>
<feature type="domain" description="PH" evidence="2">
    <location>
        <begin position="340"/>
        <end position="448"/>
    </location>
</feature>
<dbReference type="SUPFAM" id="SSF50729">
    <property type="entry name" value="PH domain-like"/>
    <property type="match status" value="1"/>
</dbReference>
<dbReference type="SUPFAM" id="SSF54236">
    <property type="entry name" value="Ubiquitin-like"/>
    <property type="match status" value="1"/>
</dbReference>
<proteinExistence type="predicted"/>
<gene>
    <name evidence="4" type="ORF">OVA965_LOCUS2750</name>
    <name evidence="5" type="ORF">TMI583_LOCUS2749</name>
</gene>
<dbReference type="PANTHER" id="PTHR11243:SF23">
    <property type="entry name" value="LD06925P"/>
    <property type="match status" value="1"/>
</dbReference>
<dbReference type="Gene3D" id="2.30.29.30">
    <property type="entry name" value="Pleckstrin-homology domain (PH domain)/Phosphotyrosine-binding domain (PTB)"/>
    <property type="match status" value="1"/>
</dbReference>
<dbReference type="SMART" id="SM00314">
    <property type="entry name" value="RA"/>
    <property type="match status" value="1"/>
</dbReference>
<evidence type="ECO:0000259" key="2">
    <source>
        <dbReference type="PROSITE" id="PS50003"/>
    </source>
</evidence>
<feature type="compositionally biased region" description="Polar residues" evidence="1">
    <location>
        <begin position="679"/>
        <end position="694"/>
    </location>
</feature>
<accession>A0A8S2CXU8</accession>
<evidence type="ECO:0000313" key="6">
    <source>
        <dbReference type="Proteomes" id="UP000677228"/>
    </source>
</evidence>
<dbReference type="EMBL" id="CAJNOK010000609">
    <property type="protein sequence ID" value="CAF0764780.1"/>
    <property type="molecule type" value="Genomic_DNA"/>
</dbReference>
<feature type="compositionally biased region" description="Pro residues" evidence="1">
    <location>
        <begin position="1025"/>
        <end position="1034"/>
    </location>
</feature>
<dbReference type="Proteomes" id="UP000682733">
    <property type="component" value="Unassembled WGS sequence"/>
</dbReference>
<feature type="region of interest" description="Disordered" evidence="1">
    <location>
        <begin position="679"/>
        <end position="728"/>
    </location>
</feature>
<feature type="compositionally biased region" description="Polar residues" evidence="1">
    <location>
        <begin position="527"/>
        <end position="542"/>
    </location>
</feature>
<protein>
    <submittedName>
        <fullName evidence="4">Uncharacterized protein</fullName>
    </submittedName>
</protein>
<sequence>MLYEEDDSAELDAIIRELREFKIQFEGSSNSVQSSSSSPLFHLHHSLKHRNMDSVECLPKTLSSSSSSSSASSSASCVYELRTLEDQLEAALASLTMTVNGMDTLKTNEYFCTTKQIQDFAQQQQQQQQRSSNSSACSSGLGDEITNGLDESLHMFNVEHQHNVEMQENISATLVTVKADDCDSAFSESGSIPPNGILKINDDTLTNRKHMARETSKILVRTCNDDGSTKSILIDETMTIRDILFILVHKNHREPDVDFSLVEILPDLHMERIFEDHQKLTEAILMWPSISTNRLLFTKRTEKYALFQTVSCLNEKLEKNGLVLNHPIENDNLYDELFKTPDIEGIIYLKEKSRKSWKKHFCVLRSSGLYYIPKGKSKKDLVSLAKFENVELFFGVGWKKKFKSPSDYCFALKHPLIQKKSSKYIKYMCVETKKEFDRWIASIRIAKFARQLQLNYFLMQKAMNMYRSSGRFAAVCAARGRGDQIDHDCPPTPSMSKKDNHQNNNKIVQCHEKVNINSHIENDNKISDSSLSTNSPLPSEINSSIKSASYMDELRQRLERVLSDPTSPTAIKQQNIENTPVEDKNHSFVINHNPHQTTRLSGLPVSKSFRLQPSSTTKNDNVFSCTNELRQHQTHSYRLPANNNNSSTLKPTLLKKPNDETFISNTEPSKCPIMKSRSQVPLKNTTETSSLSTRWKNRPTVAPPKLKQQTSLDMNGSNTKLHQQSTENLSKLNVSSSIVASTPLPRKQLPFQMSDKTFSMLNGFKHKQNNSNNNDEQQMSRSFIIQTTKHAGRYFIFNNSNIRTLIVITYTELTSHTLSFEYNINVFYLDRQRANNSSGQSKTDSLNLDDTDLLPLPSPTFLEGLNEQHQQKKLNQSAIINSSSLMQHNGENKTSTEKLSSISPPRIQTTTTNFSILSKSTTSTQQKQDPNKLGNKSNSYKNTTTINKKMTLNDIKNRRIQPSAPPTTSSSSYILNNHMDTKKILANRISSSSQQIRLSKSHTTTNVTASISSSSLNKQITPMTPVKPVPPVPPRKSSIPRPSFANQLKPLPPQRDLTTSLKIVSHF</sequence>
<dbReference type="InterPro" id="IPR029071">
    <property type="entry name" value="Ubiquitin-like_domsf"/>
</dbReference>
<dbReference type="Pfam" id="PF21989">
    <property type="entry name" value="RA_2"/>
    <property type="match status" value="1"/>
</dbReference>
<dbReference type="PROSITE" id="PS50003">
    <property type="entry name" value="PH_DOMAIN"/>
    <property type="match status" value="1"/>
</dbReference>
<comment type="caution">
    <text evidence="4">The sequence shown here is derived from an EMBL/GenBank/DDBJ whole genome shotgun (WGS) entry which is preliminary data.</text>
</comment>
<dbReference type="EMBL" id="CAJOBA010000609">
    <property type="protein sequence ID" value="CAF3544804.1"/>
    <property type="molecule type" value="Genomic_DNA"/>
</dbReference>
<dbReference type="Gene3D" id="3.10.20.90">
    <property type="entry name" value="Phosphatidylinositol 3-kinase Catalytic Subunit, Chain A, domain 1"/>
    <property type="match status" value="1"/>
</dbReference>
<dbReference type="Pfam" id="PF00169">
    <property type="entry name" value="PH"/>
    <property type="match status" value="1"/>
</dbReference>
<feature type="region of interest" description="Disordered" evidence="1">
    <location>
        <begin position="1012"/>
        <end position="1053"/>
    </location>
</feature>
<evidence type="ECO:0000313" key="5">
    <source>
        <dbReference type="EMBL" id="CAF3544804.1"/>
    </source>
</evidence>
<reference evidence="4" key="1">
    <citation type="submission" date="2021-02" db="EMBL/GenBank/DDBJ databases">
        <authorList>
            <person name="Nowell W R."/>
        </authorList>
    </citation>
    <scope>NUCLEOTIDE SEQUENCE</scope>
</reference>
<dbReference type="Proteomes" id="UP000677228">
    <property type="component" value="Unassembled WGS sequence"/>
</dbReference>
<feature type="region of interest" description="Disordered" evidence="1">
    <location>
        <begin position="523"/>
        <end position="542"/>
    </location>
</feature>
<dbReference type="InterPro" id="IPR001849">
    <property type="entry name" value="PH_domain"/>
</dbReference>
<dbReference type="AlphaFoldDB" id="A0A8S2CXU8"/>
<dbReference type="GO" id="GO:0007165">
    <property type="term" value="P:signal transduction"/>
    <property type="evidence" value="ECO:0007669"/>
    <property type="project" value="InterPro"/>
</dbReference>
<dbReference type="CDD" id="cd01259">
    <property type="entry name" value="PH_APBB1IP"/>
    <property type="match status" value="1"/>
</dbReference>
<feature type="domain" description="Ras-associating" evidence="3">
    <location>
        <begin position="215"/>
        <end position="302"/>
    </location>
</feature>
<evidence type="ECO:0000256" key="1">
    <source>
        <dbReference type="SAM" id="MobiDB-lite"/>
    </source>
</evidence>
<name>A0A8S2CXU8_9BILA</name>
<dbReference type="PROSITE" id="PS50200">
    <property type="entry name" value="RA"/>
    <property type="match status" value="1"/>
</dbReference>
<dbReference type="InterPro" id="IPR039664">
    <property type="entry name" value="GRB/APBB1IP"/>
</dbReference>
<feature type="region of interest" description="Disordered" evidence="1">
    <location>
        <begin position="888"/>
        <end position="944"/>
    </location>
</feature>
<feature type="compositionally biased region" description="Polar residues" evidence="1">
    <location>
        <begin position="897"/>
        <end position="944"/>
    </location>
</feature>
<evidence type="ECO:0000313" key="4">
    <source>
        <dbReference type="EMBL" id="CAF0764780.1"/>
    </source>
</evidence>
<feature type="compositionally biased region" description="Polar residues" evidence="1">
    <location>
        <begin position="707"/>
        <end position="728"/>
    </location>
</feature>
<dbReference type="SMART" id="SM00233">
    <property type="entry name" value="PH"/>
    <property type="match status" value="1"/>
</dbReference>
<dbReference type="InterPro" id="IPR000159">
    <property type="entry name" value="RA_dom"/>
</dbReference>
<dbReference type="InterPro" id="IPR011993">
    <property type="entry name" value="PH-like_dom_sf"/>
</dbReference>
<organism evidence="4 6">
    <name type="scientific">Didymodactylos carnosus</name>
    <dbReference type="NCBI Taxonomy" id="1234261"/>
    <lineage>
        <taxon>Eukaryota</taxon>
        <taxon>Metazoa</taxon>
        <taxon>Spiralia</taxon>
        <taxon>Gnathifera</taxon>
        <taxon>Rotifera</taxon>
        <taxon>Eurotatoria</taxon>
        <taxon>Bdelloidea</taxon>
        <taxon>Philodinida</taxon>
        <taxon>Philodinidae</taxon>
        <taxon>Didymodactylos</taxon>
    </lineage>
</organism>
<dbReference type="PANTHER" id="PTHR11243">
    <property type="entry name" value="GROWTH FACTOR RECEPTOR-BOUND PROTEIN"/>
    <property type="match status" value="1"/>
</dbReference>
<evidence type="ECO:0000259" key="3">
    <source>
        <dbReference type="PROSITE" id="PS50200"/>
    </source>
</evidence>